<dbReference type="InParanoid" id="A0A078BBE4"/>
<feature type="compositionally biased region" description="Low complexity" evidence="1">
    <location>
        <begin position="69"/>
        <end position="81"/>
    </location>
</feature>
<feature type="region of interest" description="Disordered" evidence="1">
    <location>
        <begin position="1"/>
        <end position="22"/>
    </location>
</feature>
<protein>
    <submittedName>
        <fullName evidence="2">Uncharacterized protein</fullName>
    </submittedName>
</protein>
<proteinExistence type="predicted"/>
<reference evidence="2 3" key="1">
    <citation type="submission" date="2014-06" db="EMBL/GenBank/DDBJ databases">
        <authorList>
            <person name="Swart Estienne"/>
        </authorList>
    </citation>
    <scope>NUCLEOTIDE SEQUENCE [LARGE SCALE GENOMIC DNA]</scope>
    <source>
        <strain evidence="2 3">130c</strain>
    </source>
</reference>
<feature type="compositionally biased region" description="Polar residues" evidence="1">
    <location>
        <begin position="1"/>
        <end position="14"/>
    </location>
</feature>
<evidence type="ECO:0000256" key="1">
    <source>
        <dbReference type="SAM" id="MobiDB-lite"/>
    </source>
</evidence>
<dbReference type="Proteomes" id="UP000039865">
    <property type="component" value="Unassembled WGS sequence"/>
</dbReference>
<gene>
    <name evidence="2" type="primary">Contig14988.g15978</name>
    <name evidence="2" type="ORF">STYLEM_20879</name>
</gene>
<organism evidence="2 3">
    <name type="scientific">Stylonychia lemnae</name>
    <name type="common">Ciliate</name>
    <dbReference type="NCBI Taxonomy" id="5949"/>
    <lineage>
        <taxon>Eukaryota</taxon>
        <taxon>Sar</taxon>
        <taxon>Alveolata</taxon>
        <taxon>Ciliophora</taxon>
        <taxon>Intramacronucleata</taxon>
        <taxon>Spirotrichea</taxon>
        <taxon>Stichotrichia</taxon>
        <taxon>Sporadotrichida</taxon>
        <taxon>Oxytrichidae</taxon>
        <taxon>Stylonychinae</taxon>
        <taxon>Stylonychia</taxon>
    </lineage>
</organism>
<feature type="region of interest" description="Disordered" evidence="1">
    <location>
        <begin position="338"/>
        <end position="363"/>
    </location>
</feature>
<feature type="compositionally biased region" description="Basic residues" evidence="1">
    <location>
        <begin position="59"/>
        <end position="68"/>
    </location>
</feature>
<feature type="region of interest" description="Disordered" evidence="1">
    <location>
        <begin position="57"/>
        <end position="83"/>
    </location>
</feature>
<name>A0A078BBE4_STYLE</name>
<dbReference type="EMBL" id="CCKQ01019696">
    <property type="protein sequence ID" value="CDW91719.1"/>
    <property type="molecule type" value="Genomic_DNA"/>
</dbReference>
<sequence>MPNQQQKRAQSTNQRSHKRIPSKNVMDQTFLLAQALLYNPSICNIVCKDLNITQNTQKPIRHSRKRSLKNQNSSSNANLSRRSYENTQTVNLIKQLKLQNEIATLQSQQLNKIIANQNISPNKSQALLAPFQNKHPLIHEFKMKEPSINLKYQNMIIQRPKSQIRSQRGMNQTHGLDFNKIDFSDQGQFFKYIQSKDRGATGLNSDLQSDRYEDYLRGDFQRMGMSAVPDNRFNATTQLVKNTSYDFPTQMSQQPRFSRPTTAASNYQPELIKRYSQNEDQVPFQLRQNLNEPRLIQKESSYGQHLFTDAQDTIGNNQQSMQQNTQLTQQNSIQLSLYHRQQQRPKSASYENKKFRQGQKQTGMQMPYDRNKIQTQITESHHNQGIISSDANDLKTQSIQLSNGQQLHFKPPRASKKMDSQHQVSQSQFYQDYLERGAYIQSMNHSEMITEQNILDETDTHKYMYNNRQIHPSQDHSHQSNVDLDIEVHNVDLNAKEVKQNKLVDRSIQYSERQSDMNLMINRRNSQSINKSQDVNSRRPSLRSVSNMSYNKQGTELAVAMPKIVEQSTIQTQMSDFQRLTTKIDKVIEEEQKMLQDEQLKIQQDIETAKNKKKNLMSDDYHIPQMLLRPQASLASSLSKPLPIQNKFNNSKSKVNFKIQVQSSTQDLPSTISKYSGAKKYEYLSKRLDKMRDLVEDIKYKDYLKRVEILNQKKAYLSTYRFVLGKDEKQILIKEIEEREAAVELEEKEMFLNEKE</sequence>
<dbReference type="AlphaFoldDB" id="A0A078BBE4"/>
<keyword evidence="3" id="KW-1185">Reference proteome</keyword>
<accession>A0A078BBE4</accession>
<evidence type="ECO:0000313" key="3">
    <source>
        <dbReference type="Proteomes" id="UP000039865"/>
    </source>
</evidence>
<evidence type="ECO:0000313" key="2">
    <source>
        <dbReference type="EMBL" id="CDW91719.1"/>
    </source>
</evidence>